<dbReference type="GO" id="GO:0005875">
    <property type="term" value="C:microtubule associated complex"/>
    <property type="evidence" value="ECO:0007669"/>
    <property type="project" value="TreeGrafter"/>
</dbReference>
<feature type="binding site" evidence="5">
    <location>
        <begin position="42"/>
        <end position="49"/>
    </location>
    <ligand>
        <name>ATP</name>
        <dbReference type="ChEBI" id="CHEBI:30616"/>
    </ligand>
</feature>
<keyword evidence="4" id="KW-0206">Cytoskeleton</keyword>
<dbReference type="InterPro" id="IPR001752">
    <property type="entry name" value="Kinesin_motor_dom"/>
</dbReference>
<name>A0A8C5EXN1_GOUWI</name>
<evidence type="ECO:0000256" key="2">
    <source>
        <dbReference type="ARBA" id="ARBA00022741"/>
    </source>
</evidence>
<dbReference type="GO" id="GO:0051231">
    <property type="term" value="P:spindle elongation"/>
    <property type="evidence" value="ECO:0007669"/>
    <property type="project" value="TreeGrafter"/>
</dbReference>
<feature type="domain" description="Kinesin motor" evidence="6">
    <location>
        <begin position="1"/>
        <end position="158"/>
    </location>
</feature>
<keyword evidence="5" id="KW-0505">Motor protein</keyword>
<dbReference type="Gene3D" id="3.40.850.10">
    <property type="entry name" value="Kinesin motor domain"/>
    <property type="match status" value="1"/>
</dbReference>
<protein>
    <recommendedName>
        <fullName evidence="6">Kinesin motor domain-containing protein</fullName>
    </recommendedName>
</protein>
<evidence type="ECO:0000256" key="1">
    <source>
        <dbReference type="ARBA" id="ARBA00004245"/>
    </source>
</evidence>
<evidence type="ECO:0000259" key="6">
    <source>
        <dbReference type="PROSITE" id="PS50067"/>
    </source>
</evidence>
<dbReference type="GO" id="GO:0007018">
    <property type="term" value="P:microtubule-based movement"/>
    <property type="evidence" value="ECO:0007669"/>
    <property type="project" value="InterPro"/>
</dbReference>
<dbReference type="GO" id="GO:0007052">
    <property type="term" value="P:mitotic spindle organization"/>
    <property type="evidence" value="ECO:0007669"/>
    <property type="project" value="TreeGrafter"/>
</dbReference>
<dbReference type="InterPro" id="IPR036961">
    <property type="entry name" value="Kinesin_motor_dom_sf"/>
</dbReference>
<dbReference type="Pfam" id="PF00225">
    <property type="entry name" value="Kinesin"/>
    <property type="match status" value="1"/>
</dbReference>
<dbReference type="SMART" id="SM00129">
    <property type="entry name" value="KISc"/>
    <property type="match status" value="1"/>
</dbReference>
<accession>A0A8C5EXN1</accession>
<reference evidence="7" key="2">
    <citation type="submission" date="2025-08" db="UniProtKB">
        <authorList>
            <consortium name="Ensembl"/>
        </authorList>
    </citation>
    <scope>IDENTIFICATION</scope>
</reference>
<keyword evidence="3 5" id="KW-0067">ATP-binding</keyword>
<dbReference type="PANTHER" id="PTHR47969:SF25">
    <property type="entry name" value="KINESIN MOTOR DOMAIN-CONTAINING PROTEIN"/>
    <property type="match status" value="1"/>
</dbReference>
<keyword evidence="2 5" id="KW-0547">Nucleotide-binding</keyword>
<dbReference type="GO" id="GO:0008017">
    <property type="term" value="F:microtubule binding"/>
    <property type="evidence" value="ECO:0007669"/>
    <property type="project" value="InterPro"/>
</dbReference>
<dbReference type="GO" id="GO:0003777">
    <property type="term" value="F:microtubule motor activity"/>
    <property type="evidence" value="ECO:0007669"/>
    <property type="project" value="InterPro"/>
</dbReference>
<keyword evidence="8" id="KW-1185">Reference proteome</keyword>
<dbReference type="Ensembl" id="ENSGWIT00000028738.1">
    <property type="protein sequence ID" value="ENSGWIP00000026310.1"/>
    <property type="gene ID" value="ENSGWIG00000013815.1"/>
</dbReference>
<dbReference type="SUPFAM" id="SSF52540">
    <property type="entry name" value="P-loop containing nucleoside triphosphate hydrolases"/>
    <property type="match status" value="1"/>
</dbReference>
<proteinExistence type="inferred from homology"/>
<dbReference type="InterPro" id="IPR027640">
    <property type="entry name" value="Kinesin-like_fam"/>
</dbReference>
<evidence type="ECO:0000313" key="7">
    <source>
        <dbReference type="Ensembl" id="ENSGWIP00000026310.1"/>
    </source>
</evidence>
<dbReference type="InterPro" id="IPR027417">
    <property type="entry name" value="P-loop_NTPase"/>
</dbReference>
<dbReference type="Proteomes" id="UP000694680">
    <property type="component" value="Chromosome 15"/>
</dbReference>
<reference evidence="7" key="3">
    <citation type="submission" date="2025-09" db="UniProtKB">
        <authorList>
            <consortium name="Ensembl"/>
        </authorList>
    </citation>
    <scope>IDENTIFICATION</scope>
</reference>
<comment type="subcellular location">
    <subcellularLocation>
        <location evidence="1">Cytoplasm</location>
        <location evidence="1">Cytoskeleton</location>
    </subcellularLocation>
</comment>
<organism evidence="7 8">
    <name type="scientific">Gouania willdenowi</name>
    <name type="common">Blunt-snouted clingfish</name>
    <name type="synonym">Lepadogaster willdenowi</name>
    <dbReference type="NCBI Taxonomy" id="441366"/>
    <lineage>
        <taxon>Eukaryota</taxon>
        <taxon>Metazoa</taxon>
        <taxon>Chordata</taxon>
        <taxon>Craniata</taxon>
        <taxon>Vertebrata</taxon>
        <taxon>Euteleostomi</taxon>
        <taxon>Actinopterygii</taxon>
        <taxon>Neopterygii</taxon>
        <taxon>Teleostei</taxon>
        <taxon>Neoteleostei</taxon>
        <taxon>Acanthomorphata</taxon>
        <taxon>Ovalentaria</taxon>
        <taxon>Blenniimorphae</taxon>
        <taxon>Blenniiformes</taxon>
        <taxon>Gobiesocoidei</taxon>
        <taxon>Gobiesocidae</taxon>
        <taxon>Gobiesocinae</taxon>
        <taxon>Gouania</taxon>
    </lineage>
</organism>
<comment type="similarity">
    <text evidence="5">Belongs to the TRAFAC class myosin-kinesin ATPase superfamily. Kinesin family.</text>
</comment>
<dbReference type="AlphaFoldDB" id="A0A8C5EXN1"/>
<evidence type="ECO:0000256" key="3">
    <source>
        <dbReference type="ARBA" id="ARBA00022840"/>
    </source>
</evidence>
<evidence type="ECO:0000256" key="5">
    <source>
        <dbReference type="PROSITE-ProRule" id="PRU00283"/>
    </source>
</evidence>
<dbReference type="PROSITE" id="PS50067">
    <property type="entry name" value="KINESIN_MOTOR_2"/>
    <property type="match status" value="1"/>
</dbReference>
<dbReference type="GO" id="GO:0005524">
    <property type="term" value="F:ATP binding"/>
    <property type="evidence" value="ECO:0007669"/>
    <property type="project" value="UniProtKB-UniRule"/>
</dbReference>
<keyword evidence="4" id="KW-0963">Cytoplasm</keyword>
<dbReference type="PANTHER" id="PTHR47969">
    <property type="entry name" value="CHROMOSOME-ASSOCIATED KINESIN KIF4A-RELATED"/>
    <property type="match status" value="1"/>
</dbReference>
<evidence type="ECO:0000313" key="8">
    <source>
        <dbReference type="Proteomes" id="UP000694680"/>
    </source>
</evidence>
<reference evidence="7" key="1">
    <citation type="submission" date="2020-06" db="EMBL/GenBank/DDBJ databases">
        <authorList>
            <consortium name="Wellcome Sanger Institute Data Sharing"/>
        </authorList>
    </citation>
    <scope>NUCLEOTIDE SEQUENCE [LARGE SCALE GENOMIC DNA]</scope>
</reference>
<evidence type="ECO:0000256" key="4">
    <source>
        <dbReference type="ARBA" id="ARBA00023212"/>
    </source>
</evidence>
<sequence>RLFNFDNVFGPMATHRDVYCACVKPLVQSVVDGFNATVLCYGQTGSGKSYTLGGGGLYQSGVGWGVVILVVQDLFSLLEEKWSSGDDRQVTVSYSELYMEELRDLLELPHVHKYLHIREDGRGNTVCVCVCVQLWWGLRKLSYHLLRSCSVLLTSGEF</sequence>